<dbReference type="PANTHER" id="PTHR34979">
    <property type="entry name" value="INNER MEMBRANE PROTEIN YGAZ"/>
    <property type="match status" value="1"/>
</dbReference>
<evidence type="ECO:0000313" key="9">
    <source>
        <dbReference type="EMBL" id="VEN75256.1"/>
    </source>
</evidence>
<dbReference type="Pfam" id="PF03591">
    <property type="entry name" value="AzlC"/>
    <property type="match status" value="1"/>
</dbReference>
<evidence type="ECO:0000256" key="8">
    <source>
        <dbReference type="SAM" id="Phobius"/>
    </source>
</evidence>
<name>A0A484HLG7_9BACT</name>
<comment type="similarity">
    <text evidence="2">Belongs to the AzlC family.</text>
</comment>
<dbReference type="EMBL" id="CAACVI010000050">
    <property type="protein sequence ID" value="VEN75256.1"/>
    <property type="molecule type" value="Genomic_DNA"/>
</dbReference>
<evidence type="ECO:0000256" key="6">
    <source>
        <dbReference type="ARBA" id="ARBA00022989"/>
    </source>
</evidence>
<keyword evidence="6 8" id="KW-1133">Transmembrane helix</keyword>
<sequence>MEWNGGRAGAIKEGLNAGWPICLGYLPIGMAFGVLAQKAGLTTVQIALMSIMVFAGSSQFIAVSMLAGGVSASAIVATAFVVNLRHMLMSSALAVYLRAAHRGLLALFAYGVTDESFAVNMPRFKAGTWGLGRALAVNQSANLVWVISSVAGGVGGRFIPEGAFGIDYALIAMFICLLIYQIREWIHLFTAVIAGLTAVGLALVIPGSGYIVIASILAATAGVVAQRKIAGRETNNG</sequence>
<accession>A0A484HLG7</accession>
<evidence type="ECO:0000256" key="2">
    <source>
        <dbReference type="ARBA" id="ARBA00010735"/>
    </source>
</evidence>
<reference evidence="9" key="1">
    <citation type="submission" date="2019-01" db="EMBL/GenBank/DDBJ databases">
        <authorList>
            <consortium name="Genoscope - CEA"/>
            <person name="William W."/>
        </authorList>
    </citation>
    <scope>NUCLEOTIDE SEQUENCE</scope>
    <source>
        <strain evidence="9">CR-1</strain>
    </source>
</reference>
<feature type="transmembrane region" description="Helical" evidence="8">
    <location>
        <begin position="17"/>
        <end position="36"/>
    </location>
</feature>
<gene>
    <name evidence="9" type="ORF">EPICR_70098</name>
</gene>
<keyword evidence="5 8" id="KW-0812">Transmembrane</keyword>
<dbReference type="GO" id="GO:1903785">
    <property type="term" value="P:L-valine transmembrane transport"/>
    <property type="evidence" value="ECO:0007669"/>
    <property type="project" value="TreeGrafter"/>
</dbReference>
<keyword evidence="7 8" id="KW-0472">Membrane</keyword>
<evidence type="ECO:0000256" key="1">
    <source>
        <dbReference type="ARBA" id="ARBA00004651"/>
    </source>
</evidence>
<evidence type="ECO:0000256" key="5">
    <source>
        <dbReference type="ARBA" id="ARBA00022692"/>
    </source>
</evidence>
<feature type="transmembrane region" description="Helical" evidence="8">
    <location>
        <begin position="162"/>
        <end position="180"/>
    </location>
</feature>
<comment type="subcellular location">
    <subcellularLocation>
        <location evidence="1">Cell membrane</location>
        <topology evidence="1">Multi-pass membrane protein</topology>
    </subcellularLocation>
</comment>
<proteinExistence type="inferred from homology"/>
<feature type="transmembrane region" description="Helical" evidence="8">
    <location>
        <begin position="185"/>
        <end position="203"/>
    </location>
</feature>
<dbReference type="InterPro" id="IPR011606">
    <property type="entry name" value="Brnchd-chn_aa_trnsp_permease"/>
</dbReference>
<dbReference type="AlphaFoldDB" id="A0A484HLG7"/>
<organism evidence="9">
    <name type="scientific">uncultured Desulfobacteraceae bacterium</name>
    <dbReference type="NCBI Taxonomy" id="218296"/>
    <lineage>
        <taxon>Bacteria</taxon>
        <taxon>Pseudomonadati</taxon>
        <taxon>Thermodesulfobacteriota</taxon>
        <taxon>Desulfobacteria</taxon>
        <taxon>Desulfobacterales</taxon>
        <taxon>Desulfobacteraceae</taxon>
        <taxon>environmental samples</taxon>
    </lineage>
</organism>
<keyword evidence="3" id="KW-0813">Transport</keyword>
<evidence type="ECO:0000256" key="7">
    <source>
        <dbReference type="ARBA" id="ARBA00023136"/>
    </source>
</evidence>
<keyword evidence="4" id="KW-1003">Cell membrane</keyword>
<evidence type="ECO:0000256" key="4">
    <source>
        <dbReference type="ARBA" id="ARBA00022475"/>
    </source>
</evidence>
<feature type="transmembrane region" description="Helical" evidence="8">
    <location>
        <begin position="209"/>
        <end position="225"/>
    </location>
</feature>
<evidence type="ECO:0000256" key="3">
    <source>
        <dbReference type="ARBA" id="ARBA00022448"/>
    </source>
</evidence>
<dbReference type="PANTHER" id="PTHR34979:SF1">
    <property type="entry name" value="INNER MEMBRANE PROTEIN YGAZ"/>
    <property type="match status" value="1"/>
</dbReference>
<feature type="transmembrane region" description="Helical" evidence="8">
    <location>
        <begin position="48"/>
        <end position="81"/>
    </location>
</feature>
<dbReference type="GO" id="GO:0005886">
    <property type="term" value="C:plasma membrane"/>
    <property type="evidence" value="ECO:0007669"/>
    <property type="project" value="UniProtKB-SubCell"/>
</dbReference>
<protein>
    <submittedName>
        <fullName evidence="9">Branched-chain amino acid ABC transporter permease</fullName>
    </submittedName>
</protein>